<evidence type="ECO:0000313" key="2">
    <source>
        <dbReference type="Proteomes" id="UP000298493"/>
    </source>
</evidence>
<gene>
    <name evidence="1" type="ORF">E6O75_ATG08633</name>
</gene>
<protein>
    <submittedName>
        <fullName evidence="1">Uncharacterized protein</fullName>
    </submittedName>
</protein>
<organism evidence="1 2">
    <name type="scientific">Venturia nashicola</name>
    <dbReference type="NCBI Taxonomy" id="86259"/>
    <lineage>
        <taxon>Eukaryota</taxon>
        <taxon>Fungi</taxon>
        <taxon>Dikarya</taxon>
        <taxon>Ascomycota</taxon>
        <taxon>Pezizomycotina</taxon>
        <taxon>Dothideomycetes</taxon>
        <taxon>Pleosporomycetidae</taxon>
        <taxon>Venturiales</taxon>
        <taxon>Venturiaceae</taxon>
        <taxon>Venturia</taxon>
    </lineage>
</organism>
<evidence type="ECO:0000313" key="1">
    <source>
        <dbReference type="EMBL" id="TID15380.1"/>
    </source>
</evidence>
<dbReference type="EMBL" id="SNSC02000021">
    <property type="protein sequence ID" value="TID15380.1"/>
    <property type="molecule type" value="Genomic_DNA"/>
</dbReference>
<keyword evidence="2" id="KW-1185">Reference proteome</keyword>
<name>A0A4Z1P5A2_9PEZI</name>
<reference evidence="1 2" key="1">
    <citation type="submission" date="2019-04" db="EMBL/GenBank/DDBJ databases">
        <title>High contiguity whole genome sequence and gene annotation resource for two Venturia nashicola isolates.</title>
        <authorList>
            <person name="Prokchorchik M."/>
            <person name="Won K."/>
            <person name="Lee Y."/>
            <person name="Choi E.D."/>
            <person name="Segonzac C."/>
            <person name="Sohn K.H."/>
        </authorList>
    </citation>
    <scope>NUCLEOTIDE SEQUENCE [LARGE SCALE GENOMIC DNA]</scope>
    <source>
        <strain evidence="1 2">PRI2</strain>
    </source>
</reference>
<comment type="caution">
    <text evidence="1">The sequence shown here is derived from an EMBL/GenBank/DDBJ whole genome shotgun (WGS) entry which is preliminary data.</text>
</comment>
<proteinExistence type="predicted"/>
<sequence>MRSPPPCNTRLILRVPSTESLFHFLSWRKTLVVVCSISVVFLKQDGDVSGLELIQITHTQLMPNNRIKRKERSSIEAFPNSARIENCSSSRVEQFSERQLEKCYIPAIVANGCRVPKAHREYPLHQVGAVLPSKYAFYPRSFLVALVNCAAGIQPCDLVFNIDGSGERVLEPNPMGEESVNV</sequence>
<accession>A0A4Z1P5A2</accession>
<dbReference type="Proteomes" id="UP000298493">
    <property type="component" value="Unassembled WGS sequence"/>
</dbReference>
<dbReference type="AlphaFoldDB" id="A0A4Z1P5A2"/>